<sequence length="288" mass="33487">MVPPILTNKKYVLRIFLIVTLVVILVDFAFLNLGMDGLLSWKLHLITALYSFAITLANLAYFDFINAKFNEKTEPYKRISIGVVGSTLITLATYFICRLIHLVLIVETKTLKEFLENETIGHYLFPLFIALVVSLFIQSIFFIKAFQTNQKVNMKQTNFRQSFKIEAADANNEFLKRLQNLLEEEKYYQNTDLDLDGLSKQLETSKRRTSILIQELYGKSFSECINDFRLEEVLYRFKNQKHKKLTIIALALEAGFPSKSTFYRHFKLKIGISPSEFLNRMDGNKFEP</sequence>
<organism evidence="6 7">
    <name type="scientific">Maribacter algarum</name>
    <name type="common">ex Zhang et al. 2020</name>
    <dbReference type="NCBI Taxonomy" id="2578118"/>
    <lineage>
        <taxon>Bacteria</taxon>
        <taxon>Pseudomonadati</taxon>
        <taxon>Bacteroidota</taxon>
        <taxon>Flavobacteriia</taxon>
        <taxon>Flavobacteriales</taxon>
        <taxon>Flavobacteriaceae</taxon>
        <taxon>Maribacter</taxon>
    </lineage>
</organism>
<protein>
    <submittedName>
        <fullName evidence="6">Helix-turn-helix domain-containing protein</fullName>
    </submittedName>
</protein>
<evidence type="ECO:0000259" key="5">
    <source>
        <dbReference type="PROSITE" id="PS01124"/>
    </source>
</evidence>
<dbReference type="EMBL" id="VATY01000002">
    <property type="protein sequence ID" value="TMM57206.1"/>
    <property type="molecule type" value="Genomic_DNA"/>
</dbReference>
<evidence type="ECO:0000256" key="1">
    <source>
        <dbReference type="ARBA" id="ARBA00023015"/>
    </source>
</evidence>
<evidence type="ECO:0000313" key="7">
    <source>
        <dbReference type="Proteomes" id="UP000310314"/>
    </source>
</evidence>
<dbReference type="PANTHER" id="PTHR43280:SF29">
    <property type="entry name" value="ARAC-FAMILY TRANSCRIPTIONAL REGULATOR"/>
    <property type="match status" value="1"/>
</dbReference>
<keyword evidence="2" id="KW-0238">DNA-binding</keyword>
<accession>A0A5S3PR32</accession>
<dbReference type="InterPro" id="IPR018060">
    <property type="entry name" value="HTH_AraC"/>
</dbReference>
<feature type="domain" description="HTH araC/xylS-type" evidence="5">
    <location>
        <begin position="176"/>
        <end position="280"/>
    </location>
</feature>
<dbReference type="SUPFAM" id="SSF46689">
    <property type="entry name" value="Homeodomain-like"/>
    <property type="match status" value="1"/>
</dbReference>
<proteinExistence type="predicted"/>
<dbReference type="Proteomes" id="UP000310314">
    <property type="component" value="Unassembled WGS sequence"/>
</dbReference>
<name>A0A5S3PR32_9FLAO</name>
<keyword evidence="4" id="KW-1133">Transmembrane helix</keyword>
<dbReference type="GO" id="GO:0043565">
    <property type="term" value="F:sequence-specific DNA binding"/>
    <property type="evidence" value="ECO:0007669"/>
    <property type="project" value="InterPro"/>
</dbReference>
<dbReference type="Gene3D" id="1.10.10.60">
    <property type="entry name" value="Homeodomain-like"/>
    <property type="match status" value="1"/>
</dbReference>
<feature type="transmembrane region" description="Helical" evidence="4">
    <location>
        <begin position="124"/>
        <end position="146"/>
    </location>
</feature>
<evidence type="ECO:0000313" key="6">
    <source>
        <dbReference type="EMBL" id="TMM57206.1"/>
    </source>
</evidence>
<dbReference type="PROSITE" id="PS01124">
    <property type="entry name" value="HTH_ARAC_FAMILY_2"/>
    <property type="match status" value="1"/>
</dbReference>
<feature type="transmembrane region" description="Helical" evidence="4">
    <location>
        <begin position="83"/>
        <end position="104"/>
    </location>
</feature>
<evidence type="ECO:0000256" key="3">
    <source>
        <dbReference type="ARBA" id="ARBA00023163"/>
    </source>
</evidence>
<dbReference type="GO" id="GO:0003700">
    <property type="term" value="F:DNA-binding transcription factor activity"/>
    <property type="evidence" value="ECO:0007669"/>
    <property type="project" value="InterPro"/>
</dbReference>
<gene>
    <name evidence="6" type="ORF">FEE95_12005</name>
</gene>
<dbReference type="SMART" id="SM00342">
    <property type="entry name" value="HTH_ARAC"/>
    <property type="match status" value="1"/>
</dbReference>
<feature type="transmembrane region" description="Helical" evidence="4">
    <location>
        <begin position="12"/>
        <end position="31"/>
    </location>
</feature>
<keyword evidence="4" id="KW-0812">Transmembrane</keyword>
<dbReference type="Pfam" id="PF12833">
    <property type="entry name" value="HTH_18"/>
    <property type="match status" value="1"/>
</dbReference>
<comment type="caution">
    <text evidence="6">The sequence shown here is derived from an EMBL/GenBank/DDBJ whole genome shotgun (WGS) entry which is preliminary data.</text>
</comment>
<keyword evidence="1" id="KW-0805">Transcription regulation</keyword>
<dbReference type="AlphaFoldDB" id="A0A5S3PR32"/>
<dbReference type="PANTHER" id="PTHR43280">
    <property type="entry name" value="ARAC-FAMILY TRANSCRIPTIONAL REGULATOR"/>
    <property type="match status" value="1"/>
</dbReference>
<keyword evidence="7" id="KW-1185">Reference proteome</keyword>
<evidence type="ECO:0000256" key="2">
    <source>
        <dbReference type="ARBA" id="ARBA00023125"/>
    </source>
</evidence>
<dbReference type="OrthoDB" id="9779074at2"/>
<keyword evidence="4" id="KW-0472">Membrane</keyword>
<keyword evidence="3" id="KW-0804">Transcription</keyword>
<reference evidence="6 7" key="1">
    <citation type="submission" date="2019-05" db="EMBL/GenBank/DDBJ databases">
        <authorList>
            <person name="Zhang J.-Y."/>
            <person name="Feg X."/>
            <person name="Du Z.-J."/>
        </authorList>
    </citation>
    <scope>NUCLEOTIDE SEQUENCE [LARGE SCALE GENOMIC DNA]</scope>
    <source>
        <strain evidence="6 7">RZ26</strain>
    </source>
</reference>
<dbReference type="InterPro" id="IPR009057">
    <property type="entry name" value="Homeodomain-like_sf"/>
</dbReference>
<evidence type="ECO:0000256" key="4">
    <source>
        <dbReference type="SAM" id="Phobius"/>
    </source>
</evidence>
<dbReference type="RefSeq" id="WP_138658188.1">
    <property type="nucleotide sequence ID" value="NZ_VATY01000002.1"/>
</dbReference>
<feature type="transmembrane region" description="Helical" evidence="4">
    <location>
        <begin position="43"/>
        <end position="62"/>
    </location>
</feature>